<dbReference type="PATRIC" id="fig|266265.5.peg.2802"/>
<keyword evidence="3" id="KW-0238">DNA-binding</keyword>
<dbReference type="STRING" id="266265.Bxe_A1745"/>
<evidence type="ECO:0000256" key="1">
    <source>
        <dbReference type="ARBA" id="ARBA00009437"/>
    </source>
</evidence>
<dbReference type="NCBIfam" id="TIGR03298">
    <property type="entry name" value="argP"/>
    <property type="match status" value="1"/>
</dbReference>
<dbReference type="OrthoDB" id="3252676at2"/>
<dbReference type="SUPFAM" id="SSF46785">
    <property type="entry name" value="Winged helix' DNA-binding domain"/>
    <property type="match status" value="1"/>
</dbReference>
<dbReference type="KEGG" id="bxe:Bxe_A1745"/>
<gene>
    <name evidence="6" type="ORF">Bxe_A1745</name>
</gene>
<dbReference type="InterPro" id="IPR017685">
    <property type="entry name" value="ArgP"/>
</dbReference>
<dbReference type="EMBL" id="CP000270">
    <property type="protein sequence ID" value="ABE31212.1"/>
    <property type="molecule type" value="Genomic_DNA"/>
</dbReference>
<evidence type="ECO:0000259" key="5">
    <source>
        <dbReference type="PROSITE" id="PS50931"/>
    </source>
</evidence>
<dbReference type="PANTHER" id="PTHR30579">
    <property type="entry name" value="TRANSCRIPTIONAL REGULATOR"/>
    <property type="match status" value="1"/>
</dbReference>
<dbReference type="InterPro" id="IPR050176">
    <property type="entry name" value="LTTR"/>
</dbReference>
<evidence type="ECO:0000256" key="4">
    <source>
        <dbReference type="ARBA" id="ARBA00023163"/>
    </source>
</evidence>
<dbReference type="AlphaFoldDB" id="Q13XH7"/>
<organism evidence="6 7">
    <name type="scientific">Paraburkholderia xenovorans (strain LB400)</name>
    <dbReference type="NCBI Taxonomy" id="266265"/>
    <lineage>
        <taxon>Bacteria</taxon>
        <taxon>Pseudomonadati</taxon>
        <taxon>Pseudomonadota</taxon>
        <taxon>Betaproteobacteria</taxon>
        <taxon>Burkholderiales</taxon>
        <taxon>Burkholderiaceae</taxon>
        <taxon>Paraburkholderia</taxon>
    </lineage>
</organism>
<dbReference type="InterPro" id="IPR005119">
    <property type="entry name" value="LysR_subst-bd"/>
</dbReference>
<sequence>MNFDRQQLEAFSAIVETRHFGRAAKLLSITRGAVSLRLKALEEEFGTPLVVRDGNVPTPAGEVLLRHIRVLKMLEAETQQQIKPTDGMHPRVAIAVNADSLATWFEAVAWEIAERNVALELIVDDQDYTLPLLTKGEAMGCVSTSSNPPTGFLAEPIGMMEYECVANVEFAAKFFPQGLGLHGVLAAPAVLYNRKDGLHTLFLERLLDLEVRNYATHYFPSPSALLAAIEKGIGYGLVPCLQASSLIEAGKLVRLAPQHKVEVNLYWHHWETAPSNAQAISELVVRHAHRALIQAGDHAMSFSDGDESVDTDHPSER</sequence>
<dbReference type="InterPro" id="IPR000847">
    <property type="entry name" value="LysR_HTH_N"/>
</dbReference>
<dbReference type="PROSITE" id="PS50931">
    <property type="entry name" value="HTH_LYSR"/>
    <property type="match status" value="1"/>
</dbReference>
<evidence type="ECO:0000256" key="2">
    <source>
        <dbReference type="ARBA" id="ARBA00023015"/>
    </source>
</evidence>
<keyword evidence="2" id="KW-0805">Transcription regulation</keyword>
<dbReference type="RefSeq" id="WP_011488809.1">
    <property type="nucleotide sequence ID" value="NC_007951.1"/>
</dbReference>
<evidence type="ECO:0000313" key="6">
    <source>
        <dbReference type="EMBL" id="ABE31212.1"/>
    </source>
</evidence>
<dbReference type="NCBIfam" id="NF002964">
    <property type="entry name" value="PRK03635.1"/>
    <property type="match status" value="1"/>
</dbReference>
<dbReference type="GO" id="GO:0003700">
    <property type="term" value="F:DNA-binding transcription factor activity"/>
    <property type="evidence" value="ECO:0007669"/>
    <property type="project" value="InterPro"/>
</dbReference>
<keyword evidence="4" id="KW-0804">Transcription</keyword>
<feature type="domain" description="HTH lysR-type" evidence="5">
    <location>
        <begin position="1"/>
        <end position="58"/>
    </location>
</feature>
<comment type="similarity">
    <text evidence="1">Belongs to the LysR transcriptional regulatory family.</text>
</comment>
<dbReference type="Gene3D" id="1.10.10.10">
    <property type="entry name" value="Winged helix-like DNA-binding domain superfamily/Winged helix DNA-binding domain"/>
    <property type="match status" value="1"/>
</dbReference>
<accession>Q13XH7</accession>
<reference evidence="6 7" key="1">
    <citation type="journal article" date="2006" name="Proc. Natl. Acad. Sci. U.S.A.">
        <title>Burkholderia xenovorans LB400 harbors a multi-replicon, 9.73-Mbp genome shaped for versatility.</title>
        <authorList>
            <person name="Chain P.S."/>
            <person name="Denef V.J."/>
            <person name="Konstantinidis K.T."/>
            <person name="Vergez L.M."/>
            <person name="Agullo L."/>
            <person name="Reyes V.L."/>
            <person name="Hauser L."/>
            <person name="Cordova M."/>
            <person name="Gomez L."/>
            <person name="Gonzalez M."/>
            <person name="Land M."/>
            <person name="Lao V."/>
            <person name="Larimer F."/>
            <person name="LiPuma J.J."/>
            <person name="Mahenthiralingam E."/>
            <person name="Malfatti S.A."/>
            <person name="Marx C.J."/>
            <person name="Parnell J.J."/>
            <person name="Ramette A."/>
            <person name="Richardson P."/>
            <person name="Seeger M."/>
            <person name="Smith D."/>
            <person name="Spilker T."/>
            <person name="Sul W.J."/>
            <person name="Tsoi T.V."/>
            <person name="Ulrich L.E."/>
            <person name="Zhulin I.B."/>
            <person name="Tiedje J.M."/>
        </authorList>
    </citation>
    <scope>NUCLEOTIDE SEQUENCE [LARGE SCALE GENOMIC DNA]</scope>
    <source>
        <strain evidence="6 7">LB400</strain>
    </source>
</reference>
<keyword evidence="7" id="KW-1185">Reference proteome</keyword>
<dbReference type="InterPro" id="IPR036390">
    <property type="entry name" value="WH_DNA-bd_sf"/>
</dbReference>
<dbReference type="Proteomes" id="UP000001817">
    <property type="component" value="Chromosome 1"/>
</dbReference>
<proteinExistence type="inferred from homology"/>
<dbReference type="eggNOG" id="COG0583">
    <property type="taxonomic scope" value="Bacteria"/>
</dbReference>
<dbReference type="Pfam" id="PF03466">
    <property type="entry name" value="LysR_substrate"/>
    <property type="match status" value="1"/>
</dbReference>
<dbReference type="InterPro" id="IPR036388">
    <property type="entry name" value="WH-like_DNA-bd_sf"/>
</dbReference>
<dbReference type="PANTHER" id="PTHR30579:SF2">
    <property type="entry name" value="HTH-TYPE TRANSCRIPTIONAL REGULATOR ARGP"/>
    <property type="match status" value="1"/>
</dbReference>
<protein>
    <submittedName>
        <fullName evidence="6">Transcriptional regulator, LysR family</fullName>
    </submittedName>
</protein>
<evidence type="ECO:0000313" key="7">
    <source>
        <dbReference type="Proteomes" id="UP000001817"/>
    </source>
</evidence>
<evidence type="ECO:0000256" key="3">
    <source>
        <dbReference type="ARBA" id="ARBA00023125"/>
    </source>
</evidence>
<name>Q13XH7_PARXL</name>
<dbReference type="Gene3D" id="3.40.190.290">
    <property type="match status" value="1"/>
</dbReference>
<dbReference type="SUPFAM" id="SSF53850">
    <property type="entry name" value="Periplasmic binding protein-like II"/>
    <property type="match status" value="1"/>
</dbReference>
<dbReference type="GO" id="GO:0003677">
    <property type="term" value="F:DNA binding"/>
    <property type="evidence" value="ECO:0007669"/>
    <property type="project" value="UniProtKB-KW"/>
</dbReference>
<dbReference type="Pfam" id="PF00126">
    <property type="entry name" value="HTH_1"/>
    <property type="match status" value="1"/>
</dbReference>
<dbReference type="NCBIfam" id="NF009888">
    <property type="entry name" value="PRK13348.1"/>
    <property type="match status" value="1"/>
</dbReference>